<keyword evidence="11" id="KW-0808">Transferase</keyword>
<organism evidence="11 12">
    <name type="scientific">Rosa chinensis</name>
    <name type="common">China rose</name>
    <dbReference type="NCBI Taxonomy" id="74649"/>
    <lineage>
        <taxon>Eukaryota</taxon>
        <taxon>Viridiplantae</taxon>
        <taxon>Streptophyta</taxon>
        <taxon>Embryophyta</taxon>
        <taxon>Tracheophyta</taxon>
        <taxon>Spermatophyta</taxon>
        <taxon>Magnoliopsida</taxon>
        <taxon>eudicotyledons</taxon>
        <taxon>Gunneridae</taxon>
        <taxon>Pentapetalae</taxon>
        <taxon>rosids</taxon>
        <taxon>fabids</taxon>
        <taxon>Rosales</taxon>
        <taxon>Rosaceae</taxon>
        <taxon>Rosoideae</taxon>
        <taxon>Rosoideae incertae sedis</taxon>
        <taxon>Rosa</taxon>
    </lineage>
</organism>
<dbReference type="Pfam" id="PF10215">
    <property type="entry name" value="Ost4"/>
    <property type="match status" value="1"/>
</dbReference>
<comment type="subunit">
    <text evidence="4">Component of the oligosaccharyltransferase (OST) complex.</text>
</comment>
<gene>
    <name evidence="11" type="ORF">RchiOBHm_Chr1g0366451</name>
</gene>
<evidence type="ECO:0000313" key="12">
    <source>
        <dbReference type="Proteomes" id="UP000238479"/>
    </source>
</evidence>
<evidence type="ECO:0000256" key="6">
    <source>
        <dbReference type="ARBA" id="ARBA00022824"/>
    </source>
</evidence>
<comment type="similarity">
    <text evidence="3">Belongs to the OST4 family.</text>
</comment>
<dbReference type="OMA" id="FICRNAV"/>
<dbReference type="InterPro" id="IPR018943">
    <property type="entry name" value="Oligosaccaryltransferase"/>
</dbReference>
<evidence type="ECO:0000313" key="11">
    <source>
        <dbReference type="EMBL" id="PRQ59098.1"/>
    </source>
</evidence>
<protein>
    <submittedName>
        <fullName evidence="11">Putative oligosaccaryltransferase</fullName>
    </submittedName>
</protein>
<comment type="caution">
    <text evidence="11">The sequence shown here is derived from an EMBL/GenBank/DDBJ whole genome shotgun (WGS) entry which is preliminary data.</text>
</comment>
<dbReference type="GO" id="GO:0016740">
    <property type="term" value="F:transferase activity"/>
    <property type="evidence" value="ECO:0007669"/>
    <property type="project" value="UniProtKB-KW"/>
</dbReference>
<keyword evidence="5 10" id="KW-0812">Transmembrane</keyword>
<keyword evidence="8 10" id="KW-1133">Transmembrane helix</keyword>
<evidence type="ECO:0000256" key="1">
    <source>
        <dbReference type="ARBA" id="ARBA00002791"/>
    </source>
</evidence>
<evidence type="ECO:0000256" key="8">
    <source>
        <dbReference type="ARBA" id="ARBA00022989"/>
    </source>
</evidence>
<evidence type="ECO:0000256" key="10">
    <source>
        <dbReference type="SAM" id="Phobius"/>
    </source>
</evidence>
<evidence type="ECO:0000256" key="5">
    <source>
        <dbReference type="ARBA" id="ARBA00022692"/>
    </source>
</evidence>
<evidence type="ECO:0000256" key="3">
    <source>
        <dbReference type="ARBA" id="ARBA00007685"/>
    </source>
</evidence>
<dbReference type="PANTHER" id="PTHR28677">
    <property type="entry name" value="DOLICHYL-DIPHOSPHOOLIGOSACCHARIDE--PROTEIN GLYCOSYLTRANSFERASE SUBUNIT 4A-RELATED"/>
    <property type="match status" value="1"/>
</dbReference>
<reference evidence="11 12" key="1">
    <citation type="journal article" date="2018" name="Nat. Genet.">
        <title>The Rosa genome provides new insights in the design of modern roses.</title>
        <authorList>
            <person name="Bendahmane M."/>
        </authorList>
    </citation>
    <scope>NUCLEOTIDE SEQUENCE [LARGE SCALE GENOMIC DNA]</scope>
    <source>
        <strain evidence="12">cv. Old Blush</strain>
    </source>
</reference>
<sequence length="56" mass="6288">MNAIDCASSLKMFICRNAVMIDDHQLGIIANVLGMFIFLLVIAYHYVTADPKYEGH</sequence>
<keyword evidence="12" id="KW-1185">Reference proteome</keyword>
<evidence type="ECO:0000256" key="7">
    <source>
        <dbReference type="ARBA" id="ARBA00022968"/>
    </source>
</evidence>
<proteinExistence type="inferred from homology"/>
<comment type="subcellular location">
    <subcellularLocation>
        <location evidence="2">Endoplasmic reticulum membrane</location>
        <topology evidence="2">Single-pass type III membrane protein</topology>
    </subcellularLocation>
</comment>
<dbReference type="SUPFAM" id="SSF103464">
    <property type="entry name" value="Oligosaccharyltransferase subunit ost4p"/>
    <property type="match status" value="1"/>
</dbReference>
<evidence type="ECO:0000256" key="2">
    <source>
        <dbReference type="ARBA" id="ARBA00004643"/>
    </source>
</evidence>
<keyword evidence="7" id="KW-0735">Signal-anchor</keyword>
<dbReference type="InterPro" id="IPR036330">
    <property type="entry name" value="Ost4p_sf"/>
</dbReference>
<keyword evidence="9 10" id="KW-0472">Membrane</keyword>
<dbReference type="PANTHER" id="PTHR28677:SF4">
    <property type="entry name" value="DOLICHYL-DIPHOSPHOOLIGOSACCHARIDE--PROTEIN GLYCOSYLTRANSFERASE SUBUNIT 4B-RELATED"/>
    <property type="match status" value="1"/>
</dbReference>
<keyword evidence="6" id="KW-0256">Endoplasmic reticulum</keyword>
<dbReference type="AlphaFoldDB" id="A0A2P6SK88"/>
<comment type="function">
    <text evidence="1">Subunit of the oligosaccharyl transferase (OST) complex that catalyzes the initial transfer of a defined glycan (Glc(3)Man(9)GlcNAc(2) in eukaryotes) from the lipid carrier dolichol-pyrophosphate to an asparagine residue within an Asn-X-Ser/Thr consensus motif in nascent polypeptide chains, the first step in protein N-glycosylation. N-glycosylation occurs cotranslationally and the complex associates with the Sec61 complex at the channel-forming translocon complex that mediates protein translocation across the endoplasmic reticulum (ER). All subunits are required for a maximal enzyme activity.</text>
</comment>
<dbReference type="GO" id="GO:0005789">
    <property type="term" value="C:endoplasmic reticulum membrane"/>
    <property type="evidence" value="ECO:0007669"/>
    <property type="project" value="UniProtKB-SubCell"/>
</dbReference>
<dbReference type="Proteomes" id="UP000238479">
    <property type="component" value="Chromosome 1"/>
</dbReference>
<feature type="transmembrane region" description="Helical" evidence="10">
    <location>
        <begin position="26"/>
        <end position="47"/>
    </location>
</feature>
<evidence type="ECO:0000256" key="9">
    <source>
        <dbReference type="ARBA" id="ARBA00023136"/>
    </source>
</evidence>
<name>A0A2P6SK88_ROSCH</name>
<dbReference type="EMBL" id="PDCK01000039">
    <property type="protein sequence ID" value="PRQ59098.1"/>
    <property type="molecule type" value="Genomic_DNA"/>
</dbReference>
<dbReference type="Gramene" id="PRQ59098">
    <property type="protein sequence ID" value="PRQ59098"/>
    <property type="gene ID" value="RchiOBHm_Chr1g0366451"/>
</dbReference>
<dbReference type="InterPro" id="IPR044165">
    <property type="entry name" value="OST4_plant"/>
</dbReference>
<evidence type="ECO:0000256" key="4">
    <source>
        <dbReference type="ARBA" id="ARBA00011157"/>
    </source>
</evidence>
<accession>A0A2P6SK88</accession>